<feature type="region of interest" description="Disordered" evidence="1">
    <location>
        <begin position="1"/>
        <end position="20"/>
    </location>
</feature>
<protein>
    <submittedName>
        <fullName evidence="2">Uncharacterized protein</fullName>
    </submittedName>
</protein>
<accession>A0ABP5FN54</accession>
<organism evidence="2 3">
    <name type="scientific">Catenulispora yoronensis</name>
    <dbReference type="NCBI Taxonomy" id="450799"/>
    <lineage>
        <taxon>Bacteria</taxon>
        <taxon>Bacillati</taxon>
        <taxon>Actinomycetota</taxon>
        <taxon>Actinomycetes</taxon>
        <taxon>Catenulisporales</taxon>
        <taxon>Catenulisporaceae</taxon>
        <taxon>Catenulispora</taxon>
    </lineage>
</organism>
<dbReference type="Proteomes" id="UP001500751">
    <property type="component" value="Unassembled WGS sequence"/>
</dbReference>
<comment type="caution">
    <text evidence="2">The sequence shown here is derived from an EMBL/GenBank/DDBJ whole genome shotgun (WGS) entry which is preliminary data.</text>
</comment>
<reference evidence="3" key="1">
    <citation type="journal article" date="2019" name="Int. J. Syst. Evol. Microbiol.">
        <title>The Global Catalogue of Microorganisms (GCM) 10K type strain sequencing project: providing services to taxonomists for standard genome sequencing and annotation.</title>
        <authorList>
            <consortium name="The Broad Institute Genomics Platform"/>
            <consortium name="The Broad Institute Genome Sequencing Center for Infectious Disease"/>
            <person name="Wu L."/>
            <person name="Ma J."/>
        </authorList>
    </citation>
    <scope>NUCLEOTIDE SEQUENCE [LARGE SCALE GENOMIC DNA]</scope>
    <source>
        <strain evidence="3">JCM 16014</strain>
    </source>
</reference>
<sequence>MSQTSDRVADQMSDAPLNGVLPTTATPVADAATAVAKAASRVGNKTALLVIACVAQFMVVLDRSK</sequence>
<evidence type="ECO:0000313" key="2">
    <source>
        <dbReference type="EMBL" id="GAA2028974.1"/>
    </source>
</evidence>
<name>A0ABP5FN54_9ACTN</name>
<gene>
    <name evidence="2" type="ORF">GCM10009839_30390</name>
</gene>
<dbReference type="RefSeq" id="WP_344666238.1">
    <property type="nucleotide sequence ID" value="NZ_BAAAQN010000015.1"/>
</dbReference>
<evidence type="ECO:0000256" key="1">
    <source>
        <dbReference type="SAM" id="MobiDB-lite"/>
    </source>
</evidence>
<evidence type="ECO:0000313" key="3">
    <source>
        <dbReference type="Proteomes" id="UP001500751"/>
    </source>
</evidence>
<keyword evidence="3" id="KW-1185">Reference proteome</keyword>
<proteinExistence type="predicted"/>
<dbReference type="EMBL" id="BAAAQN010000015">
    <property type="protein sequence ID" value="GAA2028974.1"/>
    <property type="molecule type" value="Genomic_DNA"/>
</dbReference>